<gene>
    <name evidence="1" type="ORF">BJ095_10986</name>
</gene>
<keyword evidence="2" id="KW-1185">Reference proteome</keyword>
<evidence type="ECO:0008006" key="3">
    <source>
        <dbReference type="Google" id="ProtNLM"/>
    </source>
</evidence>
<dbReference type="OrthoDB" id="2735802at2"/>
<evidence type="ECO:0000313" key="1">
    <source>
        <dbReference type="EMBL" id="PYF06515.1"/>
    </source>
</evidence>
<sequence>MEEPILFISSPPVYFTEIVEVKETFLEESTSVFVPNRSDRIVDQVIARQLNYFSQPINQFRTLVFHLEDGERIVGKVDEVIGSDVKLKSLNEIIMVNGNEIKAITIANGI</sequence>
<dbReference type="AlphaFoldDB" id="A0A318TWY9"/>
<name>A0A318TWY9_9BACL</name>
<dbReference type="EMBL" id="QJTJ01000009">
    <property type="protein sequence ID" value="PYF06515.1"/>
    <property type="molecule type" value="Genomic_DNA"/>
</dbReference>
<reference evidence="1 2" key="1">
    <citation type="submission" date="2018-06" db="EMBL/GenBank/DDBJ databases">
        <title>Genomic Encyclopedia of Archaeal and Bacterial Type Strains, Phase II (KMG-II): from individual species to whole genera.</title>
        <authorList>
            <person name="Goeker M."/>
        </authorList>
    </citation>
    <scope>NUCLEOTIDE SEQUENCE [LARGE SCALE GENOMIC DNA]</scope>
    <source>
        <strain evidence="1 2">KACC 16626</strain>
    </source>
</reference>
<comment type="caution">
    <text evidence="1">The sequence shown here is derived from an EMBL/GenBank/DDBJ whole genome shotgun (WGS) entry which is preliminary data.</text>
</comment>
<accession>A0A318TWY9</accession>
<evidence type="ECO:0000313" key="2">
    <source>
        <dbReference type="Proteomes" id="UP000247416"/>
    </source>
</evidence>
<protein>
    <recommendedName>
        <fullName evidence="3">YolD-like protein</fullName>
    </recommendedName>
</protein>
<organism evidence="1 2">
    <name type="scientific">Ureibacillus chungkukjangi</name>
    <dbReference type="NCBI Taxonomy" id="1202712"/>
    <lineage>
        <taxon>Bacteria</taxon>
        <taxon>Bacillati</taxon>
        <taxon>Bacillota</taxon>
        <taxon>Bacilli</taxon>
        <taxon>Bacillales</taxon>
        <taxon>Caryophanaceae</taxon>
        <taxon>Ureibacillus</taxon>
    </lineage>
</organism>
<dbReference type="Proteomes" id="UP000247416">
    <property type="component" value="Unassembled WGS sequence"/>
</dbReference>
<dbReference type="RefSeq" id="WP_107934999.1">
    <property type="nucleotide sequence ID" value="NZ_PYWJ01000013.1"/>
</dbReference>
<proteinExistence type="predicted"/>